<dbReference type="InterPro" id="IPR024171">
    <property type="entry name" value="SRK-like_kinase"/>
</dbReference>
<keyword evidence="2 17" id="KW-0723">Serine/threonine-protein kinase</keyword>
<dbReference type="PROSITE" id="PS50026">
    <property type="entry name" value="EGF_3"/>
    <property type="match status" value="1"/>
</dbReference>
<keyword evidence="12" id="KW-1015">Disulfide bond</keyword>
<feature type="domain" description="Protein kinase" evidence="22">
    <location>
        <begin position="515"/>
        <end position="793"/>
    </location>
</feature>
<reference evidence="26" key="1">
    <citation type="submission" date="2016-02" db="EMBL/GenBank/DDBJ databases">
        <title>WGS assembly of Manihot esculenta.</title>
        <authorList>
            <person name="Bredeson J.V."/>
            <person name="Prochnik S.E."/>
            <person name="Lyons J.B."/>
            <person name="Schmutz J."/>
            <person name="Grimwood J."/>
            <person name="Vrebalov J."/>
            <person name="Bart R.S."/>
            <person name="Amuge T."/>
            <person name="Ferguson M.E."/>
            <person name="Green R."/>
            <person name="Putnam N."/>
            <person name="Stites J."/>
            <person name="Rounsley S."/>
            <person name="Rokhsar D.S."/>
        </authorList>
    </citation>
    <scope>NUCLEOTIDE SEQUENCE [LARGE SCALE GENOMIC DNA]</scope>
    <source>
        <tissue evidence="26">Leaf</tissue>
    </source>
</reference>
<dbReference type="FunFam" id="1.10.510.10:FF:000302">
    <property type="entry name" value="Serine/threonine-protein kinase"/>
    <property type="match status" value="1"/>
</dbReference>
<dbReference type="GO" id="GO:0004674">
    <property type="term" value="F:protein serine/threonine kinase activity"/>
    <property type="evidence" value="ECO:0007669"/>
    <property type="project" value="UniProtKB-KW"/>
</dbReference>
<dbReference type="Gene3D" id="2.90.10.10">
    <property type="entry name" value="Bulb-type lectin domain"/>
    <property type="match status" value="1"/>
</dbReference>
<feature type="domain" description="Apple" evidence="25">
    <location>
        <begin position="337"/>
        <end position="414"/>
    </location>
</feature>
<dbReference type="CDD" id="cd14066">
    <property type="entry name" value="STKc_IRAK"/>
    <property type="match status" value="1"/>
</dbReference>
<dbReference type="FunFam" id="3.30.200.20:FF:000059">
    <property type="entry name" value="S-receptor-like serine/threonine-protein kinase"/>
    <property type="match status" value="1"/>
</dbReference>
<evidence type="ECO:0000256" key="16">
    <source>
        <dbReference type="ARBA" id="ARBA00048679"/>
    </source>
</evidence>
<dbReference type="InterPro" id="IPR017441">
    <property type="entry name" value="Protein_kinase_ATP_BS"/>
</dbReference>
<evidence type="ECO:0000256" key="10">
    <source>
        <dbReference type="ARBA" id="ARBA00022989"/>
    </source>
</evidence>
<evidence type="ECO:0000256" key="19">
    <source>
        <dbReference type="PROSITE-ProRule" id="PRU10141"/>
    </source>
</evidence>
<dbReference type="SMART" id="SM00473">
    <property type="entry name" value="PAN_AP"/>
    <property type="match status" value="1"/>
</dbReference>
<dbReference type="CDD" id="cd00028">
    <property type="entry name" value="B_lectin"/>
    <property type="match status" value="1"/>
</dbReference>
<feature type="signal peptide" evidence="21">
    <location>
        <begin position="1"/>
        <end position="30"/>
    </location>
</feature>
<dbReference type="EC" id="2.7.11.1" evidence="17"/>
<comment type="caution">
    <text evidence="18">Lacks conserved residue(s) required for the propagation of feature annotation.</text>
</comment>
<keyword evidence="11 20" id="KW-0472">Membrane</keyword>
<evidence type="ECO:0000256" key="3">
    <source>
        <dbReference type="ARBA" id="ARBA00022536"/>
    </source>
</evidence>
<evidence type="ECO:0000256" key="7">
    <source>
        <dbReference type="ARBA" id="ARBA00022741"/>
    </source>
</evidence>
<comment type="catalytic activity">
    <reaction evidence="15 17">
        <text>L-threonyl-[protein] + ATP = O-phospho-L-threonyl-[protein] + ADP + H(+)</text>
        <dbReference type="Rhea" id="RHEA:46608"/>
        <dbReference type="Rhea" id="RHEA-COMP:11060"/>
        <dbReference type="Rhea" id="RHEA-COMP:11605"/>
        <dbReference type="ChEBI" id="CHEBI:15378"/>
        <dbReference type="ChEBI" id="CHEBI:30013"/>
        <dbReference type="ChEBI" id="CHEBI:30616"/>
        <dbReference type="ChEBI" id="CHEBI:61977"/>
        <dbReference type="ChEBI" id="CHEBI:456216"/>
        <dbReference type="EC" id="2.7.11.1"/>
    </reaction>
</comment>
<dbReference type="PROSITE" id="PS50927">
    <property type="entry name" value="BULB_LECTIN"/>
    <property type="match status" value="1"/>
</dbReference>
<dbReference type="AlphaFoldDB" id="A0A2C9VAT4"/>
<keyword evidence="3 18" id="KW-0245">EGF-like domain</keyword>
<dbReference type="PROSITE" id="PS00108">
    <property type="entry name" value="PROTEIN_KINASE_ST"/>
    <property type="match status" value="1"/>
</dbReference>
<dbReference type="InterPro" id="IPR000858">
    <property type="entry name" value="S_locus_glycoprot_dom"/>
</dbReference>
<feature type="chain" id="PRO_5012519378" description="Receptor-like serine/threonine-protein kinase" evidence="21">
    <location>
        <begin position="31"/>
        <end position="807"/>
    </location>
</feature>
<dbReference type="GO" id="GO:0048544">
    <property type="term" value="P:recognition of pollen"/>
    <property type="evidence" value="ECO:0007669"/>
    <property type="project" value="InterPro"/>
</dbReference>
<evidence type="ECO:0000313" key="26">
    <source>
        <dbReference type="EMBL" id="OAY41376.1"/>
    </source>
</evidence>
<dbReference type="GO" id="GO:0016020">
    <property type="term" value="C:membrane"/>
    <property type="evidence" value="ECO:0007669"/>
    <property type="project" value="UniProtKB-SubCell"/>
</dbReference>
<evidence type="ECO:0000256" key="14">
    <source>
        <dbReference type="ARBA" id="ARBA00023180"/>
    </source>
</evidence>
<dbReference type="InterPro" id="IPR000742">
    <property type="entry name" value="EGF"/>
</dbReference>
<dbReference type="Gene3D" id="3.30.200.20">
    <property type="entry name" value="Phosphorylase Kinase, domain 1"/>
    <property type="match status" value="1"/>
</dbReference>
<evidence type="ECO:0000256" key="1">
    <source>
        <dbReference type="ARBA" id="ARBA00004479"/>
    </source>
</evidence>
<keyword evidence="5 20" id="KW-0812">Transmembrane</keyword>
<evidence type="ECO:0000256" key="18">
    <source>
        <dbReference type="PROSITE-ProRule" id="PRU00076"/>
    </source>
</evidence>
<dbReference type="InterPro" id="IPR011009">
    <property type="entry name" value="Kinase-like_dom_sf"/>
</dbReference>
<dbReference type="PANTHER" id="PTHR47974:SF4">
    <property type="entry name" value="RECEPTOR-LIKE SERINE_THREONINE-PROTEIN KINASE"/>
    <property type="match status" value="1"/>
</dbReference>
<sequence length="807" mass="91509">MRMETSASPSFTSFFVVAFSLFFSSSFSEARNFLPRGSSLSVEHHSDILVSPNRTFTCGFYWIGDNAYSFSVWFTNSKERTVVWMANRDRPVNGRGSRISLRRNGAMVLTDVDGSTIWETNTTSTDVSGAEVLDSGNLVLKDPRGKIIWQSFDFPTDTLLPNQFFTKSTKLISRLGPGMYSSGYFSFFFDNNNVLTLMYDGPDISSIYWPNPDFKVFASGRTNYNGSRIAVFDEMGNFLSSDQLQFSASDMGFGILRRLTMDFDGNLRLYSLNNETGLWETTWEAMLEQCKVHGICGRNAICVYTPEPKCSCPPGYEVTEHGNWNKGCKPKFTIENCSQEWRFVQVPQVDFYGFDLNYSQSISRDSCLKLCLEDCRCAAFSYRVSGEGLCFTKSALFNGYKSPNFPGSIYMKLPASVGRFESAILNGTNPICKSNDSTLMMGSSSMYDTIGKKVKWAYLYWFASSIGVIEILFIVSVWWLALGIHDVPESLAEGYRAITSQFRKFSYSELKRATKNFKEELGRGGSGAVYKGILADERAVAVKRLAGLSYQGEDVFWAEVSTIGKINHMNLVRMWGFCSEANHRLLVYEYLENQSLDKHLFSPSSIPWKQRFKVALGTAKGLAYLHHECLEWVIHCDVKPENILLDTEFEAKISDFGLAKLSQRGDNNSEFSRIRGTKGYMAPEWALNFPITAKVDVYSYGVVILEMVRGIRLSNFIMEDGEAQESELTRFVRLVKRKIECGEESWIEEAVDRRLNGEYCRRQVVKMVEVGIRCAEEDRDKRPTMDSVVQALLECEDESKIRSPDDQ</sequence>
<evidence type="ECO:0000259" key="24">
    <source>
        <dbReference type="PROSITE" id="PS50927"/>
    </source>
</evidence>
<keyword evidence="6 21" id="KW-0732">Signal</keyword>
<dbReference type="InterPro" id="IPR036426">
    <property type="entry name" value="Bulb-type_lectin_dom_sf"/>
</dbReference>
<feature type="binding site" evidence="19">
    <location>
        <position position="543"/>
    </location>
    <ligand>
        <name>ATP</name>
        <dbReference type="ChEBI" id="CHEBI:30616"/>
    </ligand>
</feature>
<dbReference type="InterPro" id="IPR000719">
    <property type="entry name" value="Prot_kinase_dom"/>
</dbReference>
<dbReference type="Gene3D" id="1.10.510.10">
    <property type="entry name" value="Transferase(Phosphotransferase) domain 1"/>
    <property type="match status" value="1"/>
</dbReference>
<feature type="transmembrane region" description="Helical" evidence="20">
    <location>
        <begin position="458"/>
        <end position="481"/>
    </location>
</feature>
<dbReference type="FunFam" id="3.50.4.10:FF:000022">
    <property type="entry name" value="Serine/threonine-protein kinase"/>
    <property type="match status" value="1"/>
</dbReference>
<evidence type="ECO:0000256" key="20">
    <source>
        <dbReference type="SAM" id="Phobius"/>
    </source>
</evidence>
<dbReference type="CDD" id="cd01098">
    <property type="entry name" value="PAN_AP_plant"/>
    <property type="match status" value="1"/>
</dbReference>
<comment type="similarity">
    <text evidence="17">Belongs to the protein kinase superfamily. Ser/Thr protein kinase family.</text>
</comment>
<dbReference type="Pfam" id="PF00024">
    <property type="entry name" value="PAN_1"/>
    <property type="match status" value="1"/>
</dbReference>
<keyword evidence="8 17" id="KW-0418">Kinase</keyword>
<evidence type="ECO:0000256" key="4">
    <source>
        <dbReference type="ARBA" id="ARBA00022679"/>
    </source>
</evidence>
<keyword evidence="13" id="KW-0675">Receptor</keyword>
<dbReference type="EMBL" id="CM004395">
    <property type="protein sequence ID" value="OAY41376.1"/>
    <property type="molecule type" value="Genomic_DNA"/>
</dbReference>
<dbReference type="InterPro" id="IPR008271">
    <property type="entry name" value="Ser/Thr_kinase_AS"/>
</dbReference>
<gene>
    <name evidence="26" type="ORF">MANES_09G096900</name>
</gene>
<name>A0A2C9VAT4_MANES</name>
<keyword evidence="7 17" id="KW-0547">Nucleotide-binding</keyword>
<dbReference type="SMART" id="SM00220">
    <property type="entry name" value="S_TKc"/>
    <property type="match status" value="1"/>
</dbReference>
<evidence type="ECO:0000256" key="17">
    <source>
        <dbReference type="PIRNR" id="PIRNR000641"/>
    </source>
</evidence>
<dbReference type="InterPro" id="IPR003609">
    <property type="entry name" value="Pan_app"/>
</dbReference>
<protein>
    <recommendedName>
        <fullName evidence="17">Receptor-like serine/threonine-protein kinase</fullName>
        <ecNumber evidence="17">2.7.11.1</ecNumber>
    </recommendedName>
</protein>
<dbReference type="FunFam" id="2.90.10.10:FF:000007">
    <property type="entry name" value="Serine/threonine-protein kinase"/>
    <property type="match status" value="1"/>
</dbReference>
<dbReference type="OrthoDB" id="619632at2759"/>
<proteinExistence type="inferred from homology"/>
<evidence type="ECO:0000256" key="11">
    <source>
        <dbReference type="ARBA" id="ARBA00023136"/>
    </source>
</evidence>
<evidence type="ECO:0000259" key="22">
    <source>
        <dbReference type="PROSITE" id="PS50011"/>
    </source>
</evidence>
<dbReference type="PIRSF" id="PIRSF000641">
    <property type="entry name" value="SRK"/>
    <property type="match status" value="1"/>
</dbReference>
<evidence type="ECO:0000256" key="9">
    <source>
        <dbReference type="ARBA" id="ARBA00022840"/>
    </source>
</evidence>
<dbReference type="SUPFAM" id="SSF51110">
    <property type="entry name" value="alpha-D-mannose-specific plant lectins"/>
    <property type="match status" value="1"/>
</dbReference>
<keyword evidence="4 17" id="KW-0808">Transferase</keyword>
<comment type="subcellular location">
    <subcellularLocation>
        <location evidence="1">Membrane</location>
        <topology evidence="1">Single-pass type I membrane protein</topology>
    </subcellularLocation>
</comment>
<dbReference type="Pfam" id="PF00069">
    <property type="entry name" value="Pkinase"/>
    <property type="match status" value="1"/>
</dbReference>
<dbReference type="PROSITE" id="PS50011">
    <property type="entry name" value="PROTEIN_KINASE_DOM"/>
    <property type="match status" value="1"/>
</dbReference>
<evidence type="ECO:0000256" key="15">
    <source>
        <dbReference type="ARBA" id="ARBA00047899"/>
    </source>
</evidence>
<evidence type="ECO:0000256" key="21">
    <source>
        <dbReference type="SAM" id="SignalP"/>
    </source>
</evidence>
<dbReference type="GO" id="GO:0106310">
    <property type="term" value="F:protein serine kinase activity"/>
    <property type="evidence" value="ECO:0007669"/>
    <property type="project" value="RHEA"/>
</dbReference>
<dbReference type="PROSITE" id="PS50948">
    <property type="entry name" value="PAN"/>
    <property type="match status" value="1"/>
</dbReference>
<accession>A0A2C9VAT4</accession>
<evidence type="ECO:0000256" key="13">
    <source>
        <dbReference type="ARBA" id="ARBA00023170"/>
    </source>
</evidence>
<dbReference type="Pfam" id="PF00954">
    <property type="entry name" value="S_locus_glycop"/>
    <property type="match status" value="1"/>
</dbReference>
<comment type="catalytic activity">
    <reaction evidence="16 17">
        <text>L-seryl-[protein] + ATP = O-phospho-L-seryl-[protein] + ADP + H(+)</text>
        <dbReference type="Rhea" id="RHEA:17989"/>
        <dbReference type="Rhea" id="RHEA-COMP:9863"/>
        <dbReference type="Rhea" id="RHEA-COMP:11604"/>
        <dbReference type="ChEBI" id="CHEBI:15378"/>
        <dbReference type="ChEBI" id="CHEBI:29999"/>
        <dbReference type="ChEBI" id="CHEBI:30616"/>
        <dbReference type="ChEBI" id="CHEBI:83421"/>
        <dbReference type="ChEBI" id="CHEBI:456216"/>
        <dbReference type="EC" id="2.7.11.1"/>
    </reaction>
</comment>
<evidence type="ECO:0000259" key="23">
    <source>
        <dbReference type="PROSITE" id="PS50026"/>
    </source>
</evidence>
<keyword evidence="9 17" id="KW-0067">ATP-binding</keyword>
<evidence type="ECO:0000256" key="6">
    <source>
        <dbReference type="ARBA" id="ARBA00022729"/>
    </source>
</evidence>
<evidence type="ECO:0000256" key="8">
    <source>
        <dbReference type="ARBA" id="ARBA00022777"/>
    </source>
</evidence>
<dbReference type="PROSITE" id="PS00107">
    <property type="entry name" value="PROTEIN_KINASE_ATP"/>
    <property type="match status" value="1"/>
</dbReference>
<keyword evidence="14" id="KW-0325">Glycoprotein</keyword>
<dbReference type="Pfam" id="PF01453">
    <property type="entry name" value="B_lectin"/>
    <property type="match status" value="1"/>
</dbReference>
<dbReference type="SUPFAM" id="SSF56112">
    <property type="entry name" value="Protein kinase-like (PK-like)"/>
    <property type="match status" value="1"/>
</dbReference>
<evidence type="ECO:0000259" key="25">
    <source>
        <dbReference type="PROSITE" id="PS50948"/>
    </source>
</evidence>
<dbReference type="CDD" id="cd00053">
    <property type="entry name" value="EGF"/>
    <property type="match status" value="1"/>
</dbReference>
<evidence type="ECO:0000256" key="2">
    <source>
        <dbReference type="ARBA" id="ARBA00022527"/>
    </source>
</evidence>
<dbReference type="PANTHER" id="PTHR47974">
    <property type="entry name" value="OS07G0415500 PROTEIN"/>
    <property type="match status" value="1"/>
</dbReference>
<dbReference type="InterPro" id="IPR001480">
    <property type="entry name" value="Bulb-type_lectin_dom"/>
</dbReference>
<organism evidence="26">
    <name type="scientific">Manihot esculenta</name>
    <name type="common">Cassava</name>
    <name type="synonym">Jatropha manihot</name>
    <dbReference type="NCBI Taxonomy" id="3983"/>
    <lineage>
        <taxon>Eukaryota</taxon>
        <taxon>Viridiplantae</taxon>
        <taxon>Streptophyta</taxon>
        <taxon>Embryophyta</taxon>
        <taxon>Tracheophyta</taxon>
        <taxon>Spermatophyta</taxon>
        <taxon>Magnoliopsida</taxon>
        <taxon>eudicotyledons</taxon>
        <taxon>Gunneridae</taxon>
        <taxon>Pentapetalae</taxon>
        <taxon>rosids</taxon>
        <taxon>fabids</taxon>
        <taxon>Malpighiales</taxon>
        <taxon>Euphorbiaceae</taxon>
        <taxon>Crotonoideae</taxon>
        <taxon>Manihoteae</taxon>
        <taxon>Manihot</taxon>
    </lineage>
</organism>
<feature type="domain" description="EGF-like" evidence="23">
    <location>
        <begin position="286"/>
        <end position="322"/>
    </location>
</feature>
<evidence type="ECO:0000256" key="5">
    <source>
        <dbReference type="ARBA" id="ARBA00022692"/>
    </source>
</evidence>
<keyword evidence="10 20" id="KW-1133">Transmembrane helix</keyword>
<dbReference type="GO" id="GO:0005524">
    <property type="term" value="F:ATP binding"/>
    <property type="evidence" value="ECO:0007669"/>
    <property type="project" value="UniProtKB-UniRule"/>
</dbReference>
<feature type="domain" description="Bulb-type lectin" evidence="24">
    <location>
        <begin position="34"/>
        <end position="153"/>
    </location>
</feature>
<dbReference type="SMART" id="SM00108">
    <property type="entry name" value="B_lectin"/>
    <property type="match status" value="1"/>
</dbReference>
<evidence type="ECO:0000256" key="12">
    <source>
        <dbReference type="ARBA" id="ARBA00023157"/>
    </source>
</evidence>